<sequence>MTLQQQVAVTVRQVIVFRPWTYILTVYDNEETEDESTSTSQHQLQGITSQENVHEPKTNKHHQTNN</sequence>
<dbReference type="EMBL" id="VSRR010001227">
    <property type="protein sequence ID" value="MPC23586.1"/>
    <property type="molecule type" value="Genomic_DNA"/>
</dbReference>
<reference evidence="2 3" key="1">
    <citation type="submission" date="2019-05" db="EMBL/GenBank/DDBJ databases">
        <title>Another draft genome of Portunus trituberculatus and its Hox gene families provides insights of decapod evolution.</title>
        <authorList>
            <person name="Jeong J.-H."/>
            <person name="Song I."/>
            <person name="Kim S."/>
            <person name="Choi T."/>
            <person name="Kim D."/>
            <person name="Ryu S."/>
            <person name="Kim W."/>
        </authorList>
    </citation>
    <scope>NUCLEOTIDE SEQUENCE [LARGE SCALE GENOMIC DNA]</scope>
    <source>
        <tissue evidence="2">Muscle</tissue>
    </source>
</reference>
<dbReference type="AlphaFoldDB" id="A0A5B7DRQ4"/>
<feature type="compositionally biased region" description="Polar residues" evidence="1">
    <location>
        <begin position="41"/>
        <end position="51"/>
    </location>
</feature>
<dbReference type="Proteomes" id="UP000324222">
    <property type="component" value="Unassembled WGS sequence"/>
</dbReference>
<feature type="region of interest" description="Disordered" evidence="1">
    <location>
        <begin position="30"/>
        <end position="66"/>
    </location>
</feature>
<evidence type="ECO:0000256" key="1">
    <source>
        <dbReference type="SAM" id="MobiDB-lite"/>
    </source>
</evidence>
<evidence type="ECO:0000313" key="3">
    <source>
        <dbReference type="Proteomes" id="UP000324222"/>
    </source>
</evidence>
<accession>A0A5B7DRQ4</accession>
<protein>
    <submittedName>
        <fullName evidence="2">Uncharacterized protein</fullName>
    </submittedName>
</protein>
<name>A0A5B7DRQ4_PORTR</name>
<proteinExistence type="predicted"/>
<comment type="caution">
    <text evidence="2">The sequence shown here is derived from an EMBL/GenBank/DDBJ whole genome shotgun (WGS) entry which is preliminary data.</text>
</comment>
<organism evidence="2 3">
    <name type="scientific">Portunus trituberculatus</name>
    <name type="common">Swimming crab</name>
    <name type="synonym">Neptunus trituberculatus</name>
    <dbReference type="NCBI Taxonomy" id="210409"/>
    <lineage>
        <taxon>Eukaryota</taxon>
        <taxon>Metazoa</taxon>
        <taxon>Ecdysozoa</taxon>
        <taxon>Arthropoda</taxon>
        <taxon>Crustacea</taxon>
        <taxon>Multicrustacea</taxon>
        <taxon>Malacostraca</taxon>
        <taxon>Eumalacostraca</taxon>
        <taxon>Eucarida</taxon>
        <taxon>Decapoda</taxon>
        <taxon>Pleocyemata</taxon>
        <taxon>Brachyura</taxon>
        <taxon>Eubrachyura</taxon>
        <taxon>Portunoidea</taxon>
        <taxon>Portunidae</taxon>
        <taxon>Portuninae</taxon>
        <taxon>Portunus</taxon>
    </lineage>
</organism>
<gene>
    <name evidence="2" type="ORF">E2C01_016643</name>
</gene>
<evidence type="ECO:0000313" key="2">
    <source>
        <dbReference type="EMBL" id="MPC23586.1"/>
    </source>
</evidence>
<keyword evidence="3" id="KW-1185">Reference proteome</keyword>